<protein>
    <submittedName>
        <fullName evidence="2">Protein LUTEIN DEFICIENT 5, chloroplastic</fullName>
    </submittedName>
</protein>
<gene>
    <name evidence="2" type="primary">CYP97A3</name>
    <name evidence="2" type="ORF">CM83_15916</name>
</gene>
<evidence type="ECO:0000256" key="1">
    <source>
        <dbReference type="SAM" id="MobiDB-lite"/>
    </source>
</evidence>
<feature type="compositionally biased region" description="Polar residues" evidence="1">
    <location>
        <begin position="116"/>
        <end position="139"/>
    </location>
</feature>
<sequence length="241" mass="27399">FKDNLPGRKWMRGFLKRHRREGSQRLCQNVKQARADVSRVELETLFENLVETLDNVPSSNIYNYNETNLTDDPGQQKVSLKRCEKYPDRVLNTTKALTSQTNSSSSSEHEKAMNTDEPSTSTGIRHFRSTPSTTYKGVTPTSQINVGDWIVVRFPKQNSKVQVKSCFLGCVNEIDEQVLSAKFVRPEKGRNAPANSFVWPLVEDEADFDMGMVVGKVQPPKKGRRGKLTFDQLNNVNVEWD</sequence>
<accession>A0A0A9WUV0</accession>
<dbReference type="AlphaFoldDB" id="A0A0A9WUV0"/>
<feature type="non-terminal residue" evidence="2">
    <location>
        <position position="1"/>
    </location>
</feature>
<reference evidence="2" key="2">
    <citation type="submission" date="2014-07" db="EMBL/GenBank/DDBJ databases">
        <authorList>
            <person name="Hull J."/>
        </authorList>
    </citation>
    <scope>NUCLEOTIDE SEQUENCE</scope>
</reference>
<organism evidence="2">
    <name type="scientific">Lygus hesperus</name>
    <name type="common">Western plant bug</name>
    <dbReference type="NCBI Taxonomy" id="30085"/>
    <lineage>
        <taxon>Eukaryota</taxon>
        <taxon>Metazoa</taxon>
        <taxon>Ecdysozoa</taxon>
        <taxon>Arthropoda</taxon>
        <taxon>Hexapoda</taxon>
        <taxon>Insecta</taxon>
        <taxon>Pterygota</taxon>
        <taxon>Neoptera</taxon>
        <taxon>Paraneoptera</taxon>
        <taxon>Hemiptera</taxon>
        <taxon>Heteroptera</taxon>
        <taxon>Panheteroptera</taxon>
        <taxon>Cimicomorpha</taxon>
        <taxon>Miridae</taxon>
        <taxon>Mirini</taxon>
        <taxon>Lygus</taxon>
    </lineage>
</organism>
<dbReference type="EMBL" id="GBHO01031352">
    <property type="protein sequence ID" value="JAG12252.1"/>
    <property type="molecule type" value="Transcribed_RNA"/>
</dbReference>
<evidence type="ECO:0000313" key="2">
    <source>
        <dbReference type="EMBL" id="JAG12252.1"/>
    </source>
</evidence>
<reference evidence="2" key="1">
    <citation type="journal article" date="2014" name="PLoS ONE">
        <title>Transcriptome-Based Identification of ABC Transporters in the Western Tarnished Plant Bug Lygus hesperus.</title>
        <authorList>
            <person name="Hull J.J."/>
            <person name="Chaney K."/>
            <person name="Geib S.M."/>
            <person name="Fabrick J.A."/>
            <person name="Brent C.S."/>
            <person name="Walsh D."/>
            <person name="Lavine L.C."/>
        </authorList>
    </citation>
    <scope>NUCLEOTIDE SEQUENCE</scope>
</reference>
<name>A0A0A9WUV0_LYGHE</name>
<proteinExistence type="predicted"/>
<feature type="region of interest" description="Disordered" evidence="1">
    <location>
        <begin position="95"/>
        <end position="139"/>
    </location>
</feature>